<evidence type="ECO:0000313" key="4">
    <source>
        <dbReference type="EMBL" id="QGU26302.1"/>
    </source>
</evidence>
<dbReference type="AlphaFoldDB" id="A0A6I6DNF1"/>
<keyword evidence="2 4" id="KW-0808">Transferase</keyword>
<evidence type="ECO:0000256" key="2">
    <source>
        <dbReference type="ARBA" id="ARBA00022679"/>
    </source>
</evidence>
<dbReference type="EMBL" id="CP032550">
    <property type="protein sequence ID" value="QGU26302.1"/>
    <property type="molecule type" value="Genomic_DNA"/>
</dbReference>
<dbReference type="Pfam" id="PF13439">
    <property type="entry name" value="Glyco_transf_4"/>
    <property type="match status" value="1"/>
</dbReference>
<reference evidence="4 5" key="1">
    <citation type="submission" date="2018-09" db="EMBL/GenBank/DDBJ databases">
        <title>Whole genome sequencing of Microbacterium oryzae strain MB-10T.</title>
        <authorList>
            <person name="Das S.K."/>
        </authorList>
    </citation>
    <scope>NUCLEOTIDE SEQUENCE [LARGE SCALE GENOMIC DNA]</scope>
    <source>
        <strain evidence="4 5">MB-10</strain>
    </source>
</reference>
<evidence type="ECO:0000259" key="3">
    <source>
        <dbReference type="Pfam" id="PF13439"/>
    </source>
</evidence>
<dbReference type="KEGG" id="moj:D7D94_00280"/>
<gene>
    <name evidence="4" type="ORF">D7D94_00280</name>
</gene>
<evidence type="ECO:0000313" key="5">
    <source>
        <dbReference type="Proteomes" id="UP000422989"/>
    </source>
</evidence>
<feature type="domain" description="Glycosyltransferase subfamily 4-like N-terminal" evidence="3">
    <location>
        <begin position="82"/>
        <end position="153"/>
    </location>
</feature>
<sequence length="363" mass="39363">MKNAGSVLVFPTWPENPYLNLLELSARAAGYRFAGATTHSELLRELRRLHGGDVAHIHWTTPLVQEAADEADAGERLRTLLDALRAARRRGARLIWTIHNRLPHELRFREGEIALYRGLADLADVVHAMAPDTARVVADVVALDPGKVRVIPHPSYEGIYDVGGVDRETARAAFALAPQERAVLFLGQIRPYKGVDALIEAAAAVDGDIALLLAGVVKEQSADDVAALIPDGLRAITHFSFVPDGDLARWFRAADVAVFPYRAILNSGSVHLAATFRVPVVLPDEPHLREQFGAEPWVAFFDTARPAASIAELLADRDLFEAVTEADFAAFTAPISPWRTARAYRALLDELSGGAAGGGGRAR</sequence>
<keyword evidence="1" id="KW-0328">Glycosyltransferase</keyword>
<organism evidence="4 5">
    <name type="scientific">Microbacterium oryzae</name>
    <dbReference type="NCBI Taxonomy" id="743009"/>
    <lineage>
        <taxon>Bacteria</taxon>
        <taxon>Bacillati</taxon>
        <taxon>Actinomycetota</taxon>
        <taxon>Actinomycetes</taxon>
        <taxon>Micrococcales</taxon>
        <taxon>Microbacteriaceae</taxon>
        <taxon>Microbacterium</taxon>
    </lineage>
</organism>
<dbReference type="Proteomes" id="UP000422989">
    <property type="component" value="Chromosome"/>
</dbReference>
<proteinExistence type="predicted"/>
<protein>
    <submittedName>
        <fullName evidence="4">Glycosyltransferase</fullName>
    </submittedName>
</protein>
<evidence type="ECO:0000256" key="1">
    <source>
        <dbReference type="ARBA" id="ARBA00022676"/>
    </source>
</evidence>
<name>A0A6I6DNF1_9MICO</name>
<dbReference type="PANTHER" id="PTHR46401:SF2">
    <property type="entry name" value="GLYCOSYLTRANSFERASE WBBK-RELATED"/>
    <property type="match status" value="1"/>
</dbReference>
<dbReference type="SUPFAM" id="SSF53756">
    <property type="entry name" value="UDP-Glycosyltransferase/glycogen phosphorylase"/>
    <property type="match status" value="1"/>
</dbReference>
<dbReference type="Pfam" id="PF13692">
    <property type="entry name" value="Glyco_trans_1_4"/>
    <property type="match status" value="1"/>
</dbReference>
<dbReference type="RefSeq" id="WP_156240689.1">
    <property type="nucleotide sequence ID" value="NZ_BAAAZL010000007.1"/>
</dbReference>
<accession>A0A6I6DNF1</accession>
<dbReference type="Gene3D" id="3.40.50.2000">
    <property type="entry name" value="Glycogen Phosphorylase B"/>
    <property type="match status" value="2"/>
</dbReference>
<dbReference type="OrthoDB" id="9771846at2"/>
<dbReference type="GO" id="GO:0009103">
    <property type="term" value="P:lipopolysaccharide biosynthetic process"/>
    <property type="evidence" value="ECO:0007669"/>
    <property type="project" value="TreeGrafter"/>
</dbReference>
<dbReference type="InterPro" id="IPR028098">
    <property type="entry name" value="Glyco_trans_4-like_N"/>
</dbReference>
<dbReference type="GO" id="GO:0016757">
    <property type="term" value="F:glycosyltransferase activity"/>
    <property type="evidence" value="ECO:0007669"/>
    <property type="project" value="UniProtKB-KW"/>
</dbReference>
<dbReference type="PANTHER" id="PTHR46401">
    <property type="entry name" value="GLYCOSYLTRANSFERASE WBBK-RELATED"/>
    <property type="match status" value="1"/>
</dbReference>
<keyword evidence="5" id="KW-1185">Reference proteome</keyword>